<evidence type="ECO:0000313" key="2">
    <source>
        <dbReference type="EMBL" id="GID53420.1"/>
    </source>
</evidence>
<reference evidence="2 3" key="1">
    <citation type="submission" date="2021-01" db="EMBL/GenBank/DDBJ databases">
        <title>Whole genome shotgun sequence of Actinoplanes couchii NBRC 106145.</title>
        <authorList>
            <person name="Komaki H."/>
            <person name="Tamura T."/>
        </authorList>
    </citation>
    <scope>NUCLEOTIDE SEQUENCE [LARGE SCALE GENOMIC DNA]</scope>
    <source>
        <strain evidence="2 3">NBRC 106145</strain>
    </source>
</reference>
<proteinExistence type="predicted"/>
<sequence length="84" mass="8648">MADKTSTTTAAAGKPDSDSGDASTGNTIKDPADWTTGDQPATGAQESYLHTLASEAHEEVPDGLTKADASRKIDELQEKTGRGA</sequence>
<keyword evidence="3" id="KW-1185">Reference proteome</keyword>
<organism evidence="2 3">
    <name type="scientific">Actinoplanes couchii</name>
    <dbReference type="NCBI Taxonomy" id="403638"/>
    <lineage>
        <taxon>Bacteria</taxon>
        <taxon>Bacillati</taxon>
        <taxon>Actinomycetota</taxon>
        <taxon>Actinomycetes</taxon>
        <taxon>Micromonosporales</taxon>
        <taxon>Micromonosporaceae</taxon>
        <taxon>Actinoplanes</taxon>
    </lineage>
</organism>
<dbReference type="Proteomes" id="UP000612282">
    <property type="component" value="Unassembled WGS sequence"/>
</dbReference>
<evidence type="ECO:0000313" key="3">
    <source>
        <dbReference type="Proteomes" id="UP000612282"/>
    </source>
</evidence>
<dbReference type="Pfam" id="PF11272">
    <property type="entry name" value="DUF3072"/>
    <property type="match status" value="1"/>
</dbReference>
<dbReference type="EMBL" id="BOMG01000028">
    <property type="protein sequence ID" value="GID53420.1"/>
    <property type="molecule type" value="Genomic_DNA"/>
</dbReference>
<feature type="compositionally biased region" description="Polar residues" evidence="1">
    <location>
        <begin position="1"/>
        <end position="10"/>
    </location>
</feature>
<evidence type="ECO:0000256" key="1">
    <source>
        <dbReference type="SAM" id="MobiDB-lite"/>
    </source>
</evidence>
<evidence type="ECO:0008006" key="4">
    <source>
        <dbReference type="Google" id="ProtNLM"/>
    </source>
</evidence>
<feature type="compositionally biased region" description="Basic and acidic residues" evidence="1">
    <location>
        <begin position="68"/>
        <end position="84"/>
    </location>
</feature>
<gene>
    <name evidence="2" type="ORF">Aco03nite_018240</name>
</gene>
<name>A0ABQ3X4G9_9ACTN</name>
<accession>A0ABQ3X4G9</accession>
<feature type="region of interest" description="Disordered" evidence="1">
    <location>
        <begin position="56"/>
        <end position="84"/>
    </location>
</feature>
<comment type="caution">
    <text evidence="2">The sequence shown here is derived from an EMBL/GenBank/DDBJ whole genome shotgun (WGS) entry which is preliminary data.</text>
</comment>
<feature type="region of interest" description="Disordered" evidence="1">
    <location>
        <begin position="1"/>
        <end position="44"/>
    </location>
</feature>
<protein>
    <recommendedName>
        <fullName evidence="4">DUF3072 domain-containing protein</fullName>
    </recommendedName>
</protein>
<dbReference type="InterPro" id="IPR021425">
    <property type="entry name" value="DUF3072"/>
</dbReference>
<dbReference type="RefSeq" id="WP_203794335.1">
    <property type="nucleotide sequence ID" value="NZ_BAAAQE010000016.1"/>
</dbReference>